<comment type="caution">
    <text evidence="4">The sequence shown here is derived from an EMBL/GenBank/DDBJ whole genome shotgun (WGS) entry which is preliminary data.</text>
</comment>
<evidence type="ECO:0000313" key="5">
    <source>
        <dbReference type="Proteomes" id="UP000469670"/>
    </source>
</evidence>
<evidence type="ECO:0000313" key="4">
    <source>
        <dbReference type="EMBL" id="NEC22008.1"/>
    </source>
</evidence>
<dbReference type="SMART" id="SM00564">
    <property type="entry name" value="PQQ"/>
    <property type="match status" value="3"/>
</dbReference>
<organism evidence="4 5">
    <name type="scientific">Streptomyces parvus</name>
    <dbReference type="NCBI Taxonomy" id="66428"/>
    <lineage>
        <taxon>Bacteria</taxon>
        <taxon>Bacillati</taxon>
        <taxon>Actinomycetota</taxon>
        <taxon>Actinomycetes</taxon>
        <taxon>Kitasatosporales</taxon>
        <taxon>Streptomycetaceae</taxon>
        <taxon>Streptomyces</taxon>
    </lineage>
</organism>
<reference evidence="4 5" key="1">
    <citation type="submission" date="2020-01" db="EMBL/GenBank/DDBJ databases">
        <title>Insect and environment-associated Actinomycetes.</title>
        <authorList>
            <person name="Currrie C."/>
            <person name="Chevrette M."/>
            <person name="Carlson C."/>
            <person name="Stubbendieck R."/>
            <person name="Wendt-Pienkowski E."/>
        </authorList>
    </citation>
    <scope>NUCLEOTIDE SEQUENCE [LARGE SCALE GENOMIC DNA]</scope>
    <source>
        <strain evidence="4 5">SID7590</strain>
    </source>
</reference>
<dbReference type="Proteomes" id="UP000469670">
    <property type="component" value="Unassembled WGS sequence"/>
</dbReference>
<evidence type="ECO:0000259" key="3">
    <source>
        <dbReference type="Pfam" id="PF13360"/>
    </source>
</evidence>
<dbReference type="InterPro" id="IPR002372">
    <property type="entry name" value="PQQ_rpt_dom"/>
</dbReference>
<keyword evidence="2" id="KW-0812">Transmembrane</keyword>
<dbReference type="PANTHER" id="PTHR34512:SF30">
    <property type="entry name" value="OUTER MEMBRANE PROTEIN ASSEMBLY FACTOR BAMB"/>
    <property type="match status" value="1"/>
</dbReference>
<dbReference type="AlphaFoldDB" id="A0A7K3S3I5"/>
<feature type="region of interest" description="Disordered" evidence="1">
    <location>
        <begin position="1"/>
        <end position="53"/>
    </location>
</feature>
<keyword evidence="2" id="KW-0472">Membrane</keyword>
<feature type="compositionally biased region" description="Gly residues" evidence="1">
    <location>
        <begin position="25"/>
        <end position="37"/>
    </location>
</feature>
<sequence>MPDPQQPWYTPGPPQQPVPGNPYASGGGAQQGFGTQGFGPPTPPPPSPPRRRFGRGPVVAAVVALVLVVVAGGVYGLTDWGRGEPAKPVAKKSPGPSGSASPSRTPAAGGPELSHIPTTKEVAAARKPGEASAWIADDKADIPQQINKVHDLWIVGDTAVQALYRKVTAYRLSDGAEVWSVTLPSAVCETPANPTPDGKVVVFRNERPDNERSNPCNQMQMIDLKTGKLVWQKKLDEPGDKDDTLIVYSAISGDVLSVARGQRADTYRMDDGSKLYDIPSEKKGACFPYDVAGGAARLLVTFKCMVSMDSGKNYGQVRELDPRTGKVLWRYRTKTGWSFGRLISMDPVVFTVYNNEDTANDWRITVLDPKGKHRVTFDARDKGFEQCAGTGSGGNIQPCRGASVDKGLIMLGGQDRVGAYDVKTGKFLWGIKTETMPLLYPLRAEDGKSMRIYEAATSRSPGRTYLMGPKGAGTETEVVKHPAATAAWEYEMFMGHTAYVDGRLVLTATQMSGDENKKPVREARMLSFAASP</sequence>
<dbReference type="Gene3D" id="2.130.10.10">
    <property type="entry name" value="YVTN repeat-like/Quinoprotein amine dehydrogenase"/>
    <property type="match status" value="2"/>
</dbReference>
<dbReference type="InterPro" id="IPR015943">
    <property type="entry name" value="WD40/YVTN_repeat-like_dom_sf"/>
</dbReference>
<accession>A0A7K3S3I5</accession>
<dbReference type="EMBL" id="JAAGMP010001204">
    <property type="protein sequence ID" value="NEC22008.1"/>
    <property type="molecule type" value="Genomic_DNA"/>
</dbReference>
<feature type="compositionally biased region" description="Low complexity" evidence="1">
    <location>
        <begin position="93"/>
        <end position="111"/>
    </location>
</feature>
<feature type="domain" description="Pyrrolo-quinoline quinone repeat" evidence="3">
    <location>
        <begin position="156"/>
        <end position="277"/>
    </location>
</feature>
<feature type="region of interest" description="Disordered" evidence="1">
    <location>
        <begin position="80"/>
        <end position="129"/>
    </location>
</feature>
<evidence type="ECO:0000256" key="2">
    <source>
        <dbReference type="SAM" id="Phobius"/>
    </source>
</evidence>
<dbReference type="InterPro" id="IPR018391">
    <property type="entry name" value="PQQ_b-propeller_rpt"/>
</dbReference>
<dbReference type="SUPFAM" id="SSF50998">
    <property type="entry name" value="Quinoprotein alcohol dehydrogenase-like"/>
    <property type="match status" value="1"/>
</dbReference>
<proteinExistence type="predicted"/>
<dbReference type="PANTHER" id="PTHR34512">
    <property type="entry name" value="CELL SURFACE PROTEIN"/>
    <property type="match status" value="1"/>
</dbReference>
<dbReference type="Pfam" id="PF13360">
    <property type="entry name" value="PQQ_2"/>
    <property type="match status" value="1"/>
</dbReference>
<feature type="compositionally biased region" description="Pro residues" evidence="1">
    <location>
        <begin position="1"/>
        <end position="20"/>
    </location>
</feature>
<evidence type="ECO:0000256" key="1">
    <source>
        <dbReference type="SAM" id="MobiDB-lite"/>
    </source>
</evidence>
<feature type="transmembrane region" description="Helical" evidence="2">
    <location>
        <begin position="58"/>
        <end position="77"/>
    </location>
</feature>
<name>A0A7K3S3I5_9ACTN</name>
<dbReference type="RefSeq" id="WP_164206401.1">
    <property type="nucleotide sequence ID" value="NZ_JAAGMP010001204.1"/>
</dbReference>
<dbReference type="InterPro" id="IPR011047">
    <property type="entry name" value="Quinoprotein_ADH-like_sf"/>
</dbReference>
<protein>
    <submittedName>
        <fullName evidence="4">PQQ-binding-like beta-propeller repeat protein</fullName>
    </submittedName>
</protein>
<keyword evidence="2" id="KW-1133">Transmembrane helix</keyword>
<gene>
    <name evidence="4" type="ORF">G3I50_27755</name>
</gene>